<reference evidence="1" key="2">
    <citation type="journal article" date="2015" name="Fish Shellfish Immunol.">
        <title>Early steps in the European eel (Anguilla anguilla)-Vibrio vulnificus interaction in the gills: Role of the RtxA13 toxin.</title>
        <authorList>
            <person name="Callol A."/>
            <person name="Pajuelo D."/>
            <person name="Ebbesson L."/>
            <person name="Teles M."/>
            <person name="MacKenzie S."/>
            <person name="Amaro C."/>
        </authorList>
    </citation>
    <scope>NUCLEOTIDE SEQUENCE</scope>
</reference>
<organism evidence="1">
    <name type="scientific">Anguilla anguilla</name>
    <name type="common">European freshwater eel</name>
    <name type="synonym">Muraena anguilla</name>
    <dbReference type="NCBI Taxonomy" id="7936"/>
    <lineage>
        <taxon>Eukaryota</taxon>
        <taxon>Metazoa</taxon>
        <taxon>Chordata</taxon>
        <taxon>Craniata</taxon>
        <taxon>Vertebrata</taxon>
        <taxon>Euteleostomi</taxon>
        <taxon>Actinopterygii</taxon>
        <taxon>Neopterygii</taxon>
        <taxon>Teleostei</taxon>
        <taxon>Anguilliformes</taxon>
        <taxon>Anguillidae</taxon>
        <taxon>Anguilla</taxon>
    </lineage>
</organism>
<reference evidence="1" key="1">
    <citation type="submission" date="2014-11" db="EMBL/GenBank/DDBJ databases">
        <authorList>
            <person name="Amaro Gonzalez C."/>
        </authorList>
    </citation>
    <scope>NUCLEOTIDE SEQUENCE</scope>
</reference>
<accession>A0A0E9XCE8</accession>
<evidence type="ECO:0000313" key="1">
    <source>
        <dbReference type="EMBL" id="JAH99343.1"/>
    </source>
</evidence>
<sequence>MVQPPLNMATDLMRL</sequence>
<dbReference type="EMBL" id="GBXM01009234">
    <property type="protein sequence ID" value="JAH99343.1"/>
    <property type="molecule type" value="Transcribed_RNA"/>
</dbReference>
<protein>
    <submittedName>
        <fullName evidence="1">Uncharacterized protein</fullName>
    </submittedName>
</protein>
<name>A0A0E9XCE8_ANGAN</name>
<proteinExistence type="predicted"/>